<comment type="caution">
    <text evidence="7">The sequence shown here is derived from an EMBL/GenBank/DDBJ whole genome shotgun (WGS) entry which is preliminary data.</text>
</comment>
<evidence type="ECO:0000313" key="8">
    <source>
        <dbReference type="Proteomes" id="UP000678393"/>
    </source>
</evidence>
<name>A0A8S3Z1P9_9EUPU</name>
<evidence type="ECO:0000256" key="5">
    <source>
        <dbReference type="SAM" id="MobiDB-lite"/>
    </source>
</evidence>
<feature type="region of interest" description="Disordered" evidence="5">
    <location>
        <begin position="287"/>
        <end position="314"/>
    </location>
</feature>
<evidence type="ECO:0000256" key="1">
    <source>
        <dbReference type="ARBA" id="ARBA00022679"/>
    </source>
</evidence>
<keyword evidence="4" id="KW-0067">ATP-binding</keyword>
<dbReference type="InterPro" id="IPR016135">
    <property type="entry name" value="UBQ-conjugating_enzyme/RWD"/>
</dbReference>
<gene>
    <name evidence="7" type="ORF">CUNI_LOCUS8802</name>
</gene>
<reference evidence="7" key="1">
    <citation type="submission" date="2021-04" db="EMBL/GenBank/DDBJ databases">
        <authorList>
            <consortium name="Molecular Ecology Group"/>
        </authorList>
    </citation>
    <scope>NUCLEOTIDE SEQUENCE</scope>
</reference>
<feature type="compositionally biased region" description="Polar residues" evidence="5">
    <location>
        <begin position="287"/>
        <end position="296"/>
    </location>
</feature>
<dbReference type="PANTHER" id="PTHR24067">
    <property type="entry name" value="UBIQUITIN-CONJUGATING ENZYME E2"/>
    <property type="match status" value="1"/>
</dbReference>
<dbReference type="CDD" id="cd23806">
    <property type="entry name" value="UBCc_UBE2U"/>
    <property type="match status" value="1"/>
</dbReference>
<evidence type="ECO:0000256" key="2">
    <source>
        <dbReference type="ARBA" id="ARBA00022786"/>
    </source>
</evidence>
<dbReference type="InterPro" id="IPR000608">
    <property type="entry name" value="UBC"/>
</dbReference>
<evidence type="ECO:0000256" key="4">
    <source>
        <dbReference type="RuleBase" id="RU362109"/>
    </source>
</evidence>
<dbReference type="AlphaFoldDB" id="A0A8S3Z1P9"/>
<keyword evidence="8" id="KW-1185">Reference proteome</keyword>
<accession>A0A8S3Z1P9</accession>
<dbReference type="Pfam" id="PF00179">
    <property type="entry name" value="UQ_con"/>
    <property type="match status" value="1"/>
</dbReference>
<feature type="active site" description="Glycyl thioester intermediate" evidence="3">
    <location>
        <position position="90"/>
    </location>
</feature>
<dbReference type="InterPro" id="IPR050113">
    <property type="entry name" value="Ub_conjugating_enzyme"/>
</dbReference>
<keyword evidence="1" id="KW-0808">Transferase</keyword>
<dbReference type="SUPFAM" id="SSF54495">
    <property type="entry name" value="UBC-like"/>
    <property type="match status" value="1"/>
</dbReference>
<dbReference type="PROSITE" id="PS00183">
    <property type="entry name" value="UBC_1"/>
    <property type="match status" value="1"/>
</dbReference>
<keyword evidence="2 4" id="KW-0833">Ubl conjugation pathway</keyword>
<evidence type="ECO:0000313" key="7">
    <source>
        <dbReference type="EMBL" id="CAG5123244.1"/>
    </source>
</evidence>
<dbReference type="InterPro" id="IPR023313">
    <property type="entry name" value="UBQ-conjugating_AS"/>
</dbReference>
<sequence>MFSRAHLLIELEHQKLLAHPPWDIEAWPLSDDSIFEWVAKIKGLRNTLWEDGVFTVYIKFDEHYNVRPPTVFFQTVPFHPNVDMASGRPCIDFLDDYQIWNENYSLSMILVSLQALLSNPVCENAVNVDAARMLMTSPDLYHRVITECVANSHVIEVPGESVIKAYRSSSSDKLFTAQTKARSTQSKKLSFEEYHRTWLRIATSKAEPSAVNLTLDSIQEKSCQQNLHLSMSRELAEQVKAKQLQSHNLLVYGPIKLRGESEKEAKLAKLNRMKQMYLPCHQASLSEIHSRSTGKTTPDRCPQHKADASEDEVEDLVQWSRNLDSNFLEHS</sequence>
<dbReference type="PROSITE" id="PS50127">
    <property type="entry name" value="UBC_2"/>
    <property type="match status" value="1"/>
</dbReference>
<dbReference type="GO" id="GO:0005524">
    <property type="term" value="F:ATP binding"/>
    <property type="evidence" value="ECO:0007669"/>
    <property type="project" value="UniProtKB-UniRule"/>
</dbReference>
<proteinExistence type="inferred from homology"/>
<dbReference type="OrthoDB" id="9978460at2759"/>
<dbReference type="EMBL" id="CAJHNH020001481">
    <property type="protein sequence ID" value="CAG5123244.1"/>
    <property type="molecule type" value="Genomic_DNA"/>
</dbReference>
<feature type="compositionally biased region" description="Basic and acidic residues" evidence="5">
    <location>
        <begin position="297"/>
        <end position="308"/>
    </location>
</feature>
<dbReference type="Proteomes" id="UP000678393">
    <property type="component" value="Unassembled WGS sequence"/>
</dbReference>
<protein>
    <recommendedName>
        <fullName evidence="6">UBC core domain-containing protein</fullName>
    </recommendedName>
</protein>
<feature type="domain" description="UBC core" evidence="6">
    <location>
        <begin position="4"/>
        <end position="154"/>
    </location>
</feature>
<keyword evidence="4" id="KW-0547">Nucleotide-binding</keyword>
<evidence type="ECO:0000259" key="6">
    <source>
        <dbReference type="PROSITE" id="PS50127"/>
    </source>
</evidence>
<evidence type="ECO:0000256" key="3">
    <source>
        <dbReference type="PROSITE-ProRule" id="PRU10133"/>
    </source>
</evidence>
<organism evidence="7 8">
    <name type="scientific">Candidula unifasciata</name>
    <dbReference type="NCBI Taxonomy" id="100452"/>
    <lineage>
        <taxon>Eukaryota</taxon>
        <taxon>Metazoa</taxon>
        <taxon>Spiralia</taxon>
        <taxon>Lophotrochozoa</taxon>
        <taxon>Mollusca</taxon>
        <taxon>Gastropoda</taxon>
        <taxon>Heterobranchia</taxon>
        <taxon>Euthyneura</taxon>
        <taxon>Panpulmonata</taxon>
        <taxon>Eupulmonata</taxon>
        <taxon>Stylommatophora</taxon>
        <taxon>Helicina</taxon>
        <taxon>Helicoidea</taxon>
        <taxon>Geomitridae</taxon>
        <taxon>Candidula</taxon>
    </lineage>
</organism>
<comment type="similarity">
    <text evidence="4">Belongs to the ubiquitin-conjugating enzyme family.</text>
</comment>
<dbReference type="Gene3D" id="3.10.110.10">
    <property type="entry name" value="Ubiquitin Conjugating Enzyme"/>
    <property type="match status" value="1"/>
</dbReference>
<dbReference type="SMART" id="SM00212">
    <property type="entry name" value="UBCc"/>
    <property type="match status" value="1"/>
</dbReference>
<dbReference type="GO" id="GO:0016740">
    <property type="term" value="F:transferase activity"/>
    <property type="evidence" value="ECO:0007669"/>
    <property type="project" value="UniProtKB-KW"/>
</dbReference>